<dbReference type="GO" id="GO:0005829">
    <property type="term" value="C:cytosol"/>
    <property type="evidence" value="ECO:0007669"/>
    <property type="project" value="TreeGrafter"/>
</dbReference>
<keyword evidence="6" id="KW-1185">Reference proteome</keyword>
<dbReference type="PANTHER" id="PTHR43434">
    <property type="entry name" value="PHOSPHOGLYCOLATE PHOSPHATASE"/>
    <property type="match status" value="1"/>
</dbReference>
<name>A0A1N6NA68_9SPIO</name>
<dbReference type="Gene3D" id="1.10.150.240">
    <property type="entry name" value="Putative phosphatase, domain 2"/>
    <property type="match status" value="1"/>
</dbReference>
<reference evidence="5 6" key="1">
    <citation type="submission" date="2017-01" db="EMBL/GenBank/DDBJ databases">
        <authorList>
            <person name="Mah S.A."/>
            <person name="Swanson W.J."/>
            <person name="Moy G.W."/>
            <person name="Vacquier V.D."/>
        </authorList>
    </citation>
    <scope>NUCLEOTIDE SEQUENCE [LARGE SCALE GENOMIC DNA]</scope>
    <source>
        <strain evidence="5 6">ASpG1</strain>
    </source>
</reference>
<dbReference type="GO" id="GO:0008967">
    <property type="term" value="F:phosphoglycolate phosphatase activity"/>
    <property type="evidence" value="ECO:0007669"/>
    <property type="project" value="UniProtKB-EC"/>
</dbReference>
<organism evidence="5 6">
    <name type="scientific">Alkalispirochaeta americana</name>
    <dbReference type="NCBI Taxonomy" id="159291"/>
    <lineage>
        <taxon>Bacteria</taxon>
        <taxon>Pseudomonadati</taxon>
        <taxon>Spirochaetota</taxon>
        <taxon>Spirochaetia</taxon>
        <taxon>Spirochaetales</taxon>
        <taxon>Spirochaetaceae</taxon>
        <taxon>Alkalispirochaeta</taxon>
    </lineage>
</organism>
<dbReference type="EC" id="3.1.3.18" evidence="4"/>
<dbReference type="STRING" id="159291.SAMN05920897_101149"/>
<dbReference type="Proteomes" id="UP000186400">
    <property type="component" value="Unassembled WGS sequence"/>
</dbReference>
<evidence type="ECO:0000256" key="4">
    <source>
        <dbReference type="ARBA" id="ARBA00013078"/>
    </source>
</evidence>
<gene>
    <name evidence="5" type="ORF">SAMN05920897_101149</name>
</gene>
<dbReference type="InterPro" id="IPR006439">
    <property type="entry name" value="HAD-SF_hydro_IA"/>
</dbReference>
<dbReference type="OrthoDB" id="9797743at2"/>
<proteinExistence type="inferred from homology"/>
<dbReference type="RefSeq" id="WP_076487377.1">
    <property type="nucleotide sequence ID" value="NZ_FTMS01000001.1"/>
</dbReference>
<dbReference type="InterPro" id="IPR050155">
    <property type="entry name" value="HAD-like_hydrolase_sf"/>
</dbReference>
<sequence length="250" mass="26182">MKMRDVRAILFDKDGTLFDFRKTWIPVMRKVSLEAAGGNRGLSDELLRAAGYDPGTDTFLPDGPIAAGNSGDIARAWGPLVTGYSLEDLQAMIDSASSLMGPGASVAVCDLSGLFGELRRAGYPLGLATSDSEAAARATLERFDLAGFFSWIAGYDSGDAKKPDPAVVEAFARAVGVDPRSVAVVGDTWHDLAMGRNAKAALVVGVLTGALGRDKLEGGCDAVLESIADIPSLLNSRSGRDTDAITARDK</sequence>
<dbReference type="AlphaFoldDB" id="A0A1N6NA68"/>
<dbReference type="SUPFAM" id="SSF56784">
    <property type="entry name" value="HAD-like"/>
    <property type="match status" value="1"/>
</dbReference>
<dbReference type="SFLD" id="SFLDG01129">
    <property type="entry name" value="C1.5:_HAD__Beta-PGM__Phosphata"/>
    <property type="match status" value="1"/>
</dbReference>
<dbReference type="InterPro" id="IPR036412">
    <property type="entry name" value="HAD-like_sf"/>
</dbReference>
<comment type="catalytic activity">
    <reaction evidence="1">
        <text>2-phosphoglycolate + H2O = glycolate + phosphate</text>
        <dbReference type="Rhea" id="RHEA:14369"/>
        <dbReference type="ChEBI" id="CHEBI:15377"/>
        <dbReference type="ChEBI" id="CHEBI:29805"/>
        <dbReference type="ChEBI" id="CHEBI:43474"/>
        <dbReference type="ChEBI" id="CHEBI:58033"/>
        <dbReference type="EC" id="3.1.3.18"/>
    </reaction>
</comment>
<dbReference type="SFLD" id="SFLDS00003">
    <property type="entry name" value="Haloacid_Dehalogenase"/>
    <property type="match status" value="1"/>
</dbReference>
<evidence type="ECO:0000256" key="3">
    <source>
        <dbReference type="ARBA" id="ARBA00006171"/>
    </source>
</evidence>
<accession>A0A1N6NA68</accession>
<comment type="pathway">
    <text evidence="2">Organic acid metabolism; glycolate biosynthesis; glycolate from 2-phosphoglycolate: step 1/1.</text>
</comment>
<dbReference type="Gene3D" id="3.40.50.1000">
    <property type="entry name" value="HAD superfamily/HAD-like"/>
    <property type="match status" value="1"/>
</dbReference>
<protein>
    <recommendedName>
        <fullName evidence="4">phosphoglycolate phosphatase</fullName>
        <ecNumber evidence="4">3.1.3.18</ecNumber>
    </recommendedName>
</protein>
<evidence type="ECO:0000313" key="5">
    <source>
        <dbReference type="EMBL" id="SIP88969.1"/>
    </source>
</evidence>
<evidence type="ECO:0000256" key="1">
    <source>
        <dbReference type="ARBA" id="ARBA00000830"/>
    </source>
</evidence>
<dbReference type="NCBIfam" id="TIGR01549">
    <property type="entry name" value="HAD-SF-IA-v1"/>
    <property type="match status" value="1"/>
</dbReference>
<dbReference type="PANTHER" id="PTHR43434:SF1">
    <property type="entry name" value="PHOSPHOGLYCOLATE PHOSPHATASE"/>
    <property type="match status" value="1"/>
</dbReference>
<evidence type="ECO:0000313" key="6">
    <source>
        <dbReference type="Proteomes" id="UP000186400"/>
    </source>
</evidence>
<evidence type="ECO:0000256" key="2">
    <source>
        <dbReference type="ARBA" id="ARBA00004818"/>
    </source>
</evidence>
<dbReference type="GO" id="GO:0006281">
    <property type="term" value="P:DNA repair"/>
    <property type="evidence" value="ECO:0007669"/>
    <property type="project" value="TreeGrafter"/>
</dbReference>
<dbReference type="Pfam" id="PF00702">
    <property type="entry name" value="Hydrolase"/>
    <property type="match status" value="1"/>
</dbReference>
<dbReference type="PRINTS" id="PR00413">
    <property type="entry name" value="HADHALOGNASE"/>
</dbReference>
<dbReference type="InterPro" id="IPR023214">
    <property type="entry name" value="HAD_sf"/>
</dbReference>
<comment type="similarity">
    <text evidence="3">Belongs to the HAD-like hydrolase superfamily. CbbY/CbbZ/Gph/YieH family.</text>
</comment>
<dbReference type="InterPro" id="IPR023198">
    <property type="entry name" value="PGP-like_dom2"/>
</dbReference>
<dbReference type="EMBL" id="FTMS01000001">
    <property type="protein sequence ID" value="SIP88969.1"/>
    <property type="molecule type" value="Genomic_DNA"/>
</dbReference>